<dbReference type="EMBL" id="LAZR01023386">
    <property type="protein sequence ID" value="KKL78665.1"/>
    <property type="molecule type" value="Genomic_DNA"/>
</dbReference>
<gene>
    <name evidence="1" type="ORF">LCGC14_2022570</name>
</gene>
<organism evidence="1">
    <name type="scientific">marine sediment metagenome</name>
    <dbReference type="NCBI Taxonomy" id="412755"/>
    <lineage>
        <taxon>unclassified sequences</taxon>
        <taxon>metagenomes</taxon>
        <taxon>ecological metagenomes</taxon>
    </lineage>
</organism>
<accession>A0A0F9HAD0</accession>
<name>A0A0F9HAD0_9ZZZZ</name>
<reference evidence="1" key="1">
    <citation type="journal article" date="2015" name="Nature">
        <title>Complex archaea that bridge the gap between prokaryotes and eukaryotes.</title>
        <authorList>
            <person name="Spang A."/>
            <person name="Saw J.H."/>
            <person name="Jorgensen S.L."/>
            <person name="Zaremba-Niedzwiedzka K."/>
            <person name="Martijn J."/>
            <person name="Lind A.E."/>
            <person name="van Eijk R."/>
            <person name="Schleper C."/>
            <person name="Guy L."/>
            <person name="Ettema T.J."/>
        </authorList>
    </citation>
    <scope>NUCLEOTIDE SEQUENCE</scope>
</reference>
<comment type="caution">
    <text evidence="1">The sequence shown here is derived from an EMBL/GenBank/DDBJ whole genome shotgun (WGS) entry which is preliminary data.</text>
</comment>
<sequence>MVSITPKFYLSSTTGKIHTMVGSELVALCGQLKRSHWKLTEDSATCLDCIKVYSR</sequence>
<proteinExistence type="predicted"/>
<evidence type="ECO:0000313" key="1">
    <source>
        <dbReference type="EMBL" id="KKL78665.1"/>
    </source>
</evidence>
<dbReference type="AlphaFoldDB" id="A0A0F9HAD0"/>
<protein>
    <submittedName>
        <fullName evidence="1">Uncharacterized protein</fullName>
    </submittedName>
</protein>